<feature type="domain" description="Glycoside hydrolase family 3 C-terminal" evidence="9">
    <location>
        <begin position="577"/>
        <end position="666"/>
    </location>
</feature>
<organism evidence="10 11">
    <name type="scientific">Dyadobacter beijingensis</name>
    <dbReference type="NCBI Taxonomy" id="365489"/>
    <lineage>
        <taxon>Bacteria</taxon>
        <taxon>Pseudomonadati</taxon>
        <taxon>Bacteroidota</taxon>
        <taxon>Cytophagia</taxon>
        <taxon>Cytophagales</taxon>
        <taxon>Spirosomataceae</taxon>
        <taxon>Dyadobacter</taxon>
    </lineage>
</organism>
<dbReference type="EC" id="3.2.1.21" evidence="3"/>
<evidence type="ECO:0000256" key="4">
    <source>
        <dbReference type="ARBA" id="ARBA00022729"/>
    </source>
</evidence>
<dbReference type="InterPro" id="IPR001764">
    <property type="entry name" value="Glyco_hydro_3_N"/>
</dbReference>
<evidence type="ECO:0000256" key="2">
    <source>
        <dbReference type="ARBA" id="ARBA00005336"/>
    </source>
</evidence>
<dbReference type="SUPFAM" id="SSF52279">
    <property type="entry name" value="Beta-D-glucan exohydrolase, C-terminal domain"/>
    <property type="match status" value="1"/>
</dbReference>
<evidence type="ECO:0000259" key="8">
    <source>
        <dbReference type="Pfam" id="PF00933"/>
    </source>
</evidence>
<keyword evidence="11" id="KW-1185">Reference proteome</keyword>
<keyword evidence="7" id="KW-0812">Transmembrane</keyword>
<gene>
    <name evidence="10" type="ORF">GCM10010967_47380</name>
</gene>
<dbReference type="PANTHER" id="PTHR30620">
    <property type="entry name" value="PERIPLASMIC BETA-GLUCOSIDASE-RELATED"/>
    <property type="match status" value="1"/>
</dbReference>
<comment type="similarity">
    <text evidence="2">Belongs to the glycosyl hydrolase 3 family.</text>
</comment>
<comment type="catalytic activity">
    <reaction evidence="1">
        <text>Hydrolysis of terminal, non-reducing beta-D-glucosyl residues with release of beta-D-glucose.</text>
        <dbReference type="EC" id="3.2.1.21"/>
    </reaction>
</comment>
<evidence type="ECO:0000256" key="7">
    <source>
        <dbReference type="SAM" id="Phobius"/>
    </source>
</evidence>
<name>A0ABQ2ICZ2_9BACT</name>
<evidence type="ECO:0000313" key="11">
    <source>
        <dbReference type="Proteomes" id="UP000632339"/>
    </source>
</evidence>
<dbReference type="PRINTS" id="PR00133">
    <property type="entry name" value="GLHYDRLASE3"/>
</dbReference>
<dbReference type="SUPFAM" id="SSF51445">
    <property type="entry name" value="(Trans)glycosidases"/>
    <property type="match status" value="1"/>
</dbReference>
<evidence type="ECO:0000256" key="5">
    <source>
        <dbReference type="ARBA" id="ARBA00022801"/>
    </source>
</evidence>
<evidence type="ECO:0000256" key="6">
    <source>
        <dbReference type="ARBA" id="ARBA00023295"/>
    </source>
</evidence>
<dbReference type="Gene3D" id="3.40.50.1700">
    <property type="entry name" value="Glycoside hydrolase family 3 C-terminal domain"/>
    <property type="match status" value="1"/>
</dbReference>
<dbReference type="InterPro" id="IPR017853">
    <property type="entry name" value="GH"/>
</dbReference>
<evidence type="ECO:0000313" key="10">
    <source>
        <dbReference type="EMBL" id="GGN06635.1"/>
    </source>
</evidence>
<keyword evidence="6" id="KW-0326">Glycosidase</keyword>
<evidence type="ECO:0000259" key="9">
    <source>
        <dbReference type="Pfam" id="PF01915"/>
    </source>
</evidence>
<dbReference type="InterPro" id="IPR036962">
    <property type="entry name" value="Glyco_hydro_3_N_sf"/>
</dbReference>
<dbReference type="Proteomes" id="UP000632339">
    <property type="component" value="Unassembled WGS sequence"/>
</dbReference>
<dbReference type="Gene3D" id="3.20.20.300">
    <property type="entry name" value="Glycoside hydrolase, family 3, N-terminal domain"/>
    <property type="match status" value="1"/>
</dbReference>
<dbReference type="InterPro" id="IPR051915">
    <property type="entry name" value="Cellulose_Degrad_GH3"/>
</dbReference>
<reference evidence="11" key="1">
    <citation type="journal article" date="2019" name="Int. J. Syst. Evol. Microbiol.">
        <title>The Global Catalogue of Microorganisms (GCM) 10K type strain sequencing project: providing services to taxonomists for standard genome sequencing and annotation.</title>
        <authorList>
            <consortium name="The Broad Institute Genomics Platform"/>
            <consortium name="The Broad Institute Genome Sequencing Center for Infectious Disease"/>
            <person name="Wu L."/>
            <person name="Ma J."/>
        </authorList>
    </citation>
    <scope>NUCLEOTIDE SEQUENCE [LARGE SCALE GENOMIC DNA]</scope>
    <source>
        <strain evidence="11">CGMCC 1.6375</strain>
    </source>
</reference>
<dbReference type="EMBL" id="BMLI01000002">
    <property type="protein sequence ID" value="GGN06635.1"/>
    <property type="molecule type" value="Genomic_DNA"/>
</dbReference>
<evidence type="ECO:0000256" key="3">
    <source>
        <dbReference type="ARBA" id="ARBA00012744"/>
    </source>
</evidence>
<comment type="caution">
    <text evidence="10">The sequence shown here is derived from an EMBL/GenBank/DDBJ whole genome shotgun (WGS) entry which is preliminary data.</text>
</comment>
<dbReference type="RefSeq" id="WP_157505256.1">
    <property type="nucleotide sequence ID" value="NZ_BMLI01000002.1"/>
</dbReference>
<dbReference type="InterPro" id="IPR036881">
    <property type="entry name" value="Glyco_hydro_3_C_sf"/>
</dbReference>
<keyword evidence="4" id="KW-0732">Signal</keyword>
<proteinExistence type="inferred from homology"/>
<protein>
    <recommendedName>
        <fullName evidence="3">beta-glucosidase</fullName>
        <ecNumber evidence="3">3.2.1.21</ecNumber>
    </recommendedName>
</protein>
<feature type="transmembrane region" description="Helical" evidence="7">
    <location>
        <begin position="20"/>
        <end position="38"/>
    </location>
</feature>
<keyword evidence="7" id="KW-0472">Membrane</keyword>
<dbReference type="InterPro" id="IPR002772">
    <property type="entry name" value="Glyco_hydro_3_C"/>
</dbReference>
<evidence type="ECO:0000256" key="1">
    <source>
        <dbReference type="ARBA" id="ARBA00000448"/>
    </source>
</evidence>
<sequence length="674" mass="75732">MDVYSIKPKKERKFTVRNWILGTAGFIFLVFVIVFWVAPTIRSRSNFGLLGVEAPVIQVDGVKFRDLNKNGLLDVYEDSRQPVERRVDDLLGQMSLDEKAGMMYIPLVAMNKDGSYGEMPDLTNPLTLVHHTNSETVARLRINHLLLYDYAPPSAIARWNDNIQKMAERTRLGIPVTIGANSLNMAVDYPGSNIYMGSVSHWPFPIGMAAARDTALMRTFGEMARQEYLAMGIRLNLNPLADLATEPRWGKVNSTFGEDAVLSAQLVRAYIQGFQGDSVCVNSVACMVKHFPGGGPLENGEDSHFPYGKFQVYPGGQFDYHLIPFKAAFAVNVSRVMPYYSIPQEKGFQKVGFAFNKSIISGLLQERLGFKGIVCTDWNLIEQQKVLGVMPLDPPKSWGVEGLTDLEKTRMIIDAGCDQFGGEDSPELIVELVKKKMISEERINISVRKLLREKFKLGLFDNPYVSDYSKTDQTVGQKRFVEAGKVAQRKSLVLLKNGLMSGQRILPIRKRLKVYSENIDRAQLAKYGEVTENLEDADLAILKLDAPFEPRNKYLLELYYRQGSLAYSGDERGRLIKIMRTKPTVLCMFLDRPAVIPEIVKESRGFIAQFGIEDGPLLDVVFGVHKPTGKLPFEMPASLEAVEQQKEDTPYDSEQPLFPFGFGLSYEPNSISQK</sequence>
<keyword evidence="5" id="KW-0378">Hydrolase</keyword>
<accession>A0ABQ2ICZ2</accession>
<feature type="domain" description="Glycoside hydrolase family 3 N-terminal" evidence="8">
    <location>
        <begin position="128"/>
        <end position="452"/>
    </location>
</feature>
<dbReference type="Pfam" id="PF01915">
    <property type="entry name" value="Glyco_hydro_3_C"/>
    <property type="match status" value="1"/>
</dbReference>
<keyword evidence="7" id="KW-1133">Transmembrane helix</keyword>
<dbReference type="PANTHER" id="PTHR30620:SF16">
    <property type="entry name" value="LYSOSOMAL BETA GLUCOSIDASE"/>
    <property type="match status" value="1"/>
</dbReference>
<dbReference type="Pfam" id="PF00933">
    <property type="entry name" value="Glyco_hydro_3"/>
    <property type="match status" value="1"/>
</dbReference>